<feature type="region of interest" description="Disordered" evidence="1">
    <location>
        <begin position="385"/>
        <end position="473"/>
    </location>
</feature>
<feature type="compositionally biased region" description="Acidic residues" evidence="1">
    <location>
        <begin position="195"/>
        <end position="225"/>
    </location>
</feature>
<feature type="region of interest" description="Disordered" evidence="1">
    <location>
        <begin position="303"/>
        <end position="362"/>
    </location>
</feature>
<evidence type="ECO:0000313" key="2">
    <source>
        <dbReference type="EMBL" id="CAI3995691.1"/>
    </source>
</evidence>
<gene>
    <name evidence="2" type="ORF">C1SCF055_LOCUS22220</name>
</gene>
<feature type="region of interest" description="Disordered" evidence="1">
    <location>
        <begin position="21"/>
        <end position="89"/>
    </location>
</feature>
<feature type="compositionally biased region" description="Low complexity" evidence="1">
    <location>
        <begin position="67"/>
        <end position="81"/>
    </location>
</feature>
<comment type="caution">
    <text evidence="2">The sequence shown here is derived from an EMBL/GenBank/DDBJ whole genome shotgun (WGS) entry which is preliminary data.</text>
</comment>
<reference evidence="2" key="1">
    <citation type="submission" date="2022-10" db="EMBL/GenBank/DDBJ databases">
        <authorList>
            <person name="Chen Y."/>
            <person name="Dougan E. K."/>
            <person name="Chan C."/>
            <person name="Rhodes N."/>
            <person name="Thang M."/>
        </authorList>
    </citation>
    <scope>NUCLEOTIDE SEQUENCE</scope>
</reference>
<feature type="compositionally biased region" description="Low complexity" evidence="1">
    <location>
        <begin position="430"/>
        <end position="461"/>
    </location>
</feature>
<proteinExistence type="predicted"/>
<feature type="compositionally biased region" description="Polar residues" evidence="1">
    <location>
        <begin position="313"/>
        <end position="341"/>
    </location>
</feature>
<evidence type="ECO:0000313" key="3">
    <source>
        <dbReference type="EMBL" id="CAL1149066.1"/>
    </source>
</evidence>
<evidence type="ECO:0000256" key="1">
    <source>
        <dbReference type="SAM" id="MobiDB-lite"/>
    </source>
</evidence>
<reference evidence="3" key="2">
    <citation type="submission" date="2024-04" db="EMBL/GenBank/DDBJ databases">
        <authorList>
            <person name="Chen Y."/>
            <person name="Shah S."/>
            <person name="Dougan E. K."/>
            <person name="Thang M."/>
            <person name="Chan C."/>
        </authorList>
    </citation>
    <scope>NUCLEOTIDE SEQUENCE [LARGE SCALE GENOMIC DNA]</scope>
</reference>
<feature type="region of interest" description="Disordered" evidence="1">
    <location>
        <begin position="143"/>
        <end position="258"/>
    </location>
</feature>
<dbReference type="EMBL" id="CAMXCT030002109">
    <property type="protein sequence ID" value="CAL4783003.1"/>
    <property type="molecule type" value="Genomic_DNA"/>
</dbReference>
<evidence type="ECO:0000313" key="4">
    <source>
        <dbReference type="Proteomes" id="UP001152797"/>
    </source>
</evidence>
<organism evidence="2">
    <name type="scientific">Cladocopium goreaui</name>
    <dbReference type="NCBI Taxonomy" id="2562237"/>
    <lineage>
        <taxon>Eukaryota</taxon>
        <taxon>Sar</taxon>
        <taxon>Alveolata</taxon>
        <taxon>Dinophyceae</taxon>
        <taxon>Suessiales</taxon>
        <taxon>Symbiodiniaceae</taxon>
        <taxon>Cladocopium</taxon>
    </lineage>
</organism>
<dbReference type="AlphaFoldDB" id="A0A9P1G170"/>
<dbReference type="OrthoDB" id="430918at2759"/>
<dbReference type="EMBL" id="CAMXCT020002109">
    <property type="protein sequence ID" value="CAL1149066.1"/>
    <property type="molecule type" value="Genomic_DNA"/>
</dbReference>
<feature type="compositionally biased region" description="Basic and acidic residues" evidence="1">
    <location>
        <begin position="143"/>
        <end position="160"/>
    </location>
</feature>
<name>A0A9P1G170_9DINO</name>
<accession>A0A9P1G170</accession>
<protein>
    <submittedName>
        <fullName evidence="2">Uncharacterized protein</fullName>
    </submittedName>
</protein>
<dbReference type="EMBL" id="CAMXCT010002109">
    <property type="protein sequence ID" value="CAI3995691.1"/>
    <property type="molecule type" value="Genomic_DNA"/>
</dbReference>
<feature type="compositionally biased region" description="Low complexity" evidence="1">
    <location>
        <begin position="21"/>
        <end position="30"/>
    </location>
</feature>
<dbReference type="Proteomes" id="UP001152797">
    <property type="component" value="Unassembled WGS sequence"/>
</dbReference>
<sequence>MAKTKLTQVKKKLELAAKAKAVAKPALKEPVVPPPVRVTGKSADPTSSARDSEKKPSMSRKAPSQQPAAPETLETPENPETLETRKAMELPPFDITWDNLHKVMEWFDMKEHDAVSVLLQVVGPDPRGAQFWDTYKQRVKKETNDVALAPKDEAAAESEPKRRRLRPVPEPDNQLGDPDLYPDVESGNPAVVPDQEMEIDDTQLDGEPWEEGEEEDEREEDEEVEVAATSHGGDDQDSPSGGATTVAGDHDETQQVCSPMPLEPVEPVMVPAVENKDAQDAKEALEAALRSSPTPSRRRVIAQDVQRIDGPGDSTSPAAPGSNLRSCSTLVLGQQRLSKQASRIDKGPADPNDADLYDELGPSASQLVEEGVLVDLVKSLSHLQAAMDDPKTRQVLESLAPRLFPSSEKDAAHRGYPSSSKPAGAPVSEPAPKSAAALALPKSASNLGAAAGPSPAAGAKPAEAESVGPDQRVQAVVDKLKAGKPVPAKGFQQDPPDEVEFTSASHRASYARLARRMEKLDVSSFPQMHRLWAGSRKDKQELLKQFVLTGENLEKIETVLTVSKEQDASVETKKELLTIAEMKTRGFSECKIQAIISRNTPVPDPDAPECAQSVRFWCTSGGQATERERTRVSAQARANVATTAEGLTSLLGTTDVGPMLGAGAEGGTVGNRPTLKALVDVANSQEASHQQLPKAKSKAKAKAKASVNLQVPKTPAEQRQQIRNQLKGELSKCSVGTDLPQGHALRKQLDSAKAKLEDLLEEFLVHLVRPFSLTIFDPGSILGNASII</sequence>
<keyword evidence="4" id="KW-1185">Reference proteome</keyword>